<proteinExistence type="predicted"/>
<feature type="non-terminal residue" evidence="1">
    <location>
        <position position="1"/>
    </location>
</feature>
<accession>A0A6A0A0L8</accession>
<dbReference type="Proteomes" id="UP000485058">
    <property type="component" value="Unassembled WGS sequence"/>
</dbReference>
<evidence type="ECO:0000313" key="1">
    <source>
        <dbReference type="EMBL" id="GFH24448.1"/>
    </source>
</evidence>
<comment type="caution">
    <text evidence="1">The sequence shown here is derived from an EMBL/GenBank/DDBJ whole genome shotgun (WGS) entry which is preliminary data.</text>
</comment>
<sequence length="10" mass="1158">MAAGLRRREV</sequence>
<organism evidence="1 2">
    <name type="scientific">Haematococcus lacustris</name>
    <name type="common">Green alga</name>
    <name type="synonym">Haematococcus pluvialis</name>
    <dbReference type="NCBI Taxonomy" id="44745"/>
    <lineage>
        <taxon>Eukaryota</taxon>
        <taxon>Viridiplantae</taxon>
        <taxon>Chlorophyta</taxon>
        <taxon>core chlorophytes</taxon>
        <taxon>Chlorophyceae</taxon>
        <taxon>CS clade</taxon>
        <taxon>Chlamydomonadales</taxon>
        <taxon>Haematococcaceae</taxon>
        <taxon>Haematococcus</taxon>
    </lineage>
</organism>
<dbReference type="EMBL" id="BLLF01002540">
    <property type="protein sequence ID" value="GFH24448.1"/>
    <property type="molecule type" value="Genomic_DNA"/>
</dbReference>
<gene>
    <name evidence="1" type="ORF">HaLaN_22248</name>
</gene>
<keyword evidence="2" id="KW-1185">Reference proteome</keyword>
<name>A0A6A0A0L8_HAELA</name>
<evidence type="ECO:0000313" key="2">
    <source>
        <dbReference type="Proteomes" id="UP000485058"/>
    </source>
</evidence>
<reference evidence="1 2" key="1">
    <citation type="submission" date="2020-02" db="EMBL/GenBank/DDBJ databases">
        <title>Draft genome sequence of Haematococcus lacustris strain NIES-144.</title>
        <authorList>
            <person name="Morimoto D."/>
            <person name="Nakagawa S."/>
            <person name="Yoshida T."/>
            <person name="Sawayama S."/>
        </authorList>
    </citation>
    <scope>NUCLEOTIDE SEQUENCE [LARGE SCALE GENOMIC DNA]</scope>
    <source>
        <strain evidence="1 2">NIES-144</strain>
    </source>
</reference>
<protein>
    <submittedName>
        <fullName evidence="1">Uncharacterized protein</fullName>
    </submittedName>
</protein>